<organism evidence="1 2">
    <name type="scientific">Kribbella kalugense</name>
    <dbReference type="NCBI Taxonomy" id="2512221"/>
    <lineage>
        <taxon>Bacteria</taxon>
        <taxon>Bacillati</taxon>
        <taxon>Actinomycetota</taxon>
        <taxon>Actinomycetes</taxon>
        <taxon>Propionibacteriales</taxon>
        <taxon>Kribbellaceae</taxon>
        <taxon>Kribbella</taxon>
    </lineage>
</organism>
<dbReference type="Proteomes" id="UP000295447">
    <property type="component" value="Unassembled WGS sequence"/>
</dbReference>
<dbReference type="EMBL" id="SODF01000001">
    <property type="protein sequence ID" value="TDW24328.1"/>
    <property type="molecule type" value="Genomic_DNA"/>
</dbReference>
<dbReference type="AlphaFoldDB" id="A0A4R8A4C2"/>
<reference evidence="1 2" key="1">
    <citation type="submission" date="2019-03" db="EMBL/GenBank/DDBJ databases">
        <title>Genomic Encyclopedia of Type Strains, Phase III (KMG-III): the genomes of soil and plant-associated and newly described type strains.</title>
        <authorList>
            <person name="Whitman W."/>
        </authorList>
    </citation>
    <scope>NUCLEOTIDE SEQUENCE [LARGE SCALE GENOMIC DNA]</scope>
    <source>
        <strain evidence="1 2">VKM Ac-2570</strain>
    </source>
</reference>
<evidence type="ECO:0000313" key="1">
    <source>
        <dbReference type="EMBL" id="TDW24328.1"/>
    </source>
</evidence>
<dbReference type="Gene3D" id="2.30.110.10">
    <property type="entry name" value="Electron Transport, Fmn-binding Protein, Chain A"/>
    <property type="match status" value="1"/>
</dbReference>
<proteinExistence type="predicted"/>
<gene>
    <name evidence="1" type="ORF">EV650_3207</name>
</gene>
<name>A0A4R8A4C2_9ACTN</name>
<keyword evidence="2" id="KW-1185">Reference proteome</keyword>
<sequence length="177" mass="20066">MSFVSSQRNAREAKRLHRFDRWLYRGGHPNGLARTMNRVSAIQFATGLFARRSWVTLDVPGRRTGRLISFPLVVADYQGERYLVSMLGKNANWVRNVHAACGRVILRHGLREAVYLESVEVDARAPILRRYLDCAPGALAHVPVDRHAPLAEFDRIAGQFPVFRISVAPSELPDLHR</sequence>
<protein>
    <submittedName>
        <fullName evidence="1">Uncharacterized protein DUF385</fullName>
    </submittedName>
</protein>
<comment type="caution">
    <text evidence="1">The sequence shown here is derived from an EMBL/GenBank/DDBJ whole genome shotgun (WGS) entry which is preliminary data.</text>
</comment>
<evidence type="ECO:0000313" key="2">
    <source>
        <dbReference type="Proteomes" id="UP000295447"/>
    </source>
</evidence>
<accession>A0A4R8A4C2</accession>
<dbReference type="InterPro" id="IPR012349">
    <property type="entry name" value="Split_barrel_FMN-bd"/>
</dbReference>